<dbReference type="AlphaFoldDB" id="A0AAV0ADZ5"/>
<dbReference type="Proteomes" id="UP001153365">
    <property type="component" value="Unassembled WGS sequence"/>
</dbReference>
<evidence type="ECO:0000313" key="3">
    <source>
        <dbReference type="Proteomes" id="UP001153365"/>
    </source>
</evidence>
<protein>
    <submittedName>
        <fullName evidence="2">Uncharacterized protein</fullName>
    </submittedName>
</protein>
<sequence length="195" mass="22661">MTREEKETFMENLSQPLIIADTQMNQPSEECILQEEQPLTVDQEVSKIAESVQAPPHYLPNKPDLPPMGPEVKMVLNTYQQNFKDFQTAGKEGNQMLENIYLHQCLSNHITLERMIGLEQSEKLQIPINPRQVLEKRKKGKQTPKVIQGNFQPVQSSSNNQNMEIKPLSKNQFRKQKKNHLRQNQNKRNLADFLQ</sequence>
<accession>A0AAV0ADZ5</accession>
<name>A0AAV0ADZ5_PHAPC</name>
<feature type="non-terminal residue" evidence="2">
    <location>
        <position position="195"/>
    </location>
</feature>
<dbReference type="EMBL" id="CALTRL010000092">
    <property type="protein sequence ID" value="CAH7666277.1"/>
    <property type="molecule type" value="Genomic_DNA"/>
</dbReference>
<gene>
    <name evidence="2" type="ORF">PPACK8108_LOCUS613</name>
</gene>
<evidence type="ECO:0000256" key="1">
    <source>
        <dbReference type="SAM" id="MobiDB-lite"/>
    </source>
</evidence>
<keyword evidence="3" id="KW-1185">Reference proteome</keyword>
<feature type="compositionally biased region" description="Polar residues" evidence="1">
    <location>
        <begin position="149"/>
        <end position="163"/>
    </location>
</feature>
<organism evidence="2 3">
    <name type="scientific">Phakopsora pachyrhizi</name>
    <name type="common">Asian soybean rust disease fungus</name>
    <dbReference type="NCBI Taxonomy" id="170000"/>
    <lineage>
        <taxon>Eukaryota</taxon>
        <taxon>Fungi</taxon>
        <taxon>Dikarya</taxon>
        <taxon>Basidiomycota</taxon>
        <taxon>Pucciniomycotina</taxon>
        <taxon>Pucciniomycetes</taxon>
        <taxon>Pucciniales</taxon>
        <taxon>Phakopsoraceae</taxon>
        <taxon>Phakopsora</taxon>
    </lineage>
</organism>
<feature type="region of interest" description="Disordered" evidence="1">
    <location>
        <begin position="135"/>
        <end position="195"/>
    </location>
</feature>
<evidence type="ECO:0000313" key="2">
    <source>
        <dbReference type="EMBL" id="CAH7666277.1"/>
    </source>
</evidence>
<feature type="compositionally biased region" description="Basic residues" evidence="1">
    <location>
        <begin position="172"/>
        <end position="181"/>
    </location>
</feature>
<proteinExistence type="predicted"/>
<reference evidence="2" key="1">
    <citation type="submission" date="2022-06" db="EMBL/GenBank/DDBJ databases">
        <authorList>
            <consortium name="SYNGENTA / RWTH Aachen University"/>
        </authorList>
    </citation>
    <scope>NUCLEOTIDE SEQUENCE</scope>
</reference>
<comment type="caution">
    <text evidence="2">The sequence shown here is derived from an EMBL/GenBank/DDBJ whole genome shotgun (WGS) entry which is preliminary data.</text>
</comment>